<keyword evidence="2" id="KW-1185">Reference proteome</keyword>
<protein>
    <submittedName>
        <fullName evidence="1">Uncharacterized protein</fullName>
    </submittedName>
</protein>
<dbReference type="Proteomes" id="UP000243859">
    <property type="component" value="Unassembled WGS sequence"/>
</dbReference>
<gene>
    <name evidence="1" type="ORF">C8N32_13116</name>
</gene>
<dbReference type="RefSeq" id="WP_170106820.1">
    <property type="nucleotide sequence ID" value="NZ_NHSI01000060.1"/>
</dbReference>
<organism evidence="1 2">
    <name type="scientific">Rhodovulum imhoffii</name>
    <dbReference type="NCBI Taxonomy" id="365340"/>
    <lineage>
        <taxon>Bacteria</taxon>
        <taxon>Pseudomonadati</taxon>
        <taxon>Pseudomonadota</taxon>
        <taxon>Alphaproteobacteria</taxon>
        <taxon>Rhodobacterales</taxon>
        <taxon>Paracoccaceae</taxon>
        <taxon>Rhodovulum</taxon>
    </lineage>
</organism>
<dbReference type="EMBL" id="QAAA01000031">
    <property type="protein sequence ID" value="PTN00564.1"/>
    <property type="molecule type" value="Genomic_DNA"/>
</dbReference>
<reference evidence="1 2" key="1">
    <citation type="submission" date="2018-04" db="EMBL/GenBank/DDBJ databases">
        <title>Genomic Encyclopedia of Archaeal and Bacterial Type Strains, Phase II (KMG-II): from individual species to whole genera.</title>
        <authorList>
            <person name="Goeker M."/>
        </authorList>
    </citation>
    <scope>NUCLEOTIDE SEQUENCE [LARGE SCALE GENOMIC DNA]</scope>
    <source>
        <strain evidence="1 2">DSM 18064</strain>
    </source>
</reference>
<accession>A0A2T5BNM8</accession>
<sequence>MTRRPVAIALVLAVLALLAFDLATSAPLNPYNAPPPIALGSGQASTGAHCGDLPGG</sequence>
<name>A0A2T5BNM8_9RHOB</name>
<dbReference type="AlphaFoldDB" id="A0A2T5BNM8"/>
<comment type="caution">
    <text evidence="1">The sequence shown here is derived from an EMBL/GenBank/DDBJ whole genome shotgun (WGS) entry which is preliminary data.</text>
</comment>
<evidence type="ECO:0000313" key="2">
    <source>
        <dbReference type="Proteomes" id="UP000243859"/>
    </source>
</evidence>
<evidence type="ECO:0000313" key="1">
    <source>
        <dbReference type="EMBL" id="PTN00564.1"/>
    </source>
</evidence>
<proteinExistence type="predicted"/>